<dbReference type="Pfam" id="PF25058">
    <property type="entry name" value="ARM_TT21"/>
    <property type="match status" value="1"/>
</dbReference>
<name>A0A250X763_9CHLO</name>
<feature type="repeat" description="TPR" evidence="4">
    <location>
        <begin position="1001"/>
        <end position="1034"/>
    </location>
</feature>
<keyword evidence="11" id="KW-1185">Reference proteome</keyword>
<dbReference type="SMART" id="SM00028">
    <property type="entry name" value="TPR"/>
    <property type="match status" value="13"/>
</dbReference>
<evidence type="ECO:0000259" key="8">
    <source>
        <dbReference type="Pfam" id="PF25064"/>
    </source>
</evidence>
<dbReference type="Pfam" id="PF25068">
    <property type="entry name" value="ARM_TT21_4th"/>
    <property type="match status" value="1"/>
</dbReference>
<dbReference type="InterPro" id="IPR056836">
    <property type="entry name" value="ARM_TT21_4th"/>
</dbReference>
<evidence type="ECO:0000313" key="10">
    <source>
        <dbReference type="EMBL" id="GAX78924.1"/>
    </source>
</evidence>
<keyword evidence="3 4" id="KW-0802">TPR repeat</keyword>
<comment type="similarity">
    <text evidence="1">Belongs to the TTC21 family.</text>
</comment>
<feature type="domain" description="Tetratricopeptide repeat protein 21A/21B fourth ARM" evidence="9">
    <location>
        <begin position="804"/>
        <end position="960"/>
    </location>
</feature>
<dbReference type="PANTHER" id="PTHR14699">
    <property type="entry name" value="STI2 PROTEIN-RELATED"/>
    <property type="match status" value="1"/>
</dbReference>
<feature type="domain" description="Tetratricopeptide repeat protein 21A/21B second ARM" evidence="5">
    <location>
        <begin position="434"/>
        <end position="580"/>
    </location>
</feature>
<evidence type="ECO:0008006" key="12">
    <source>
        <dbReference type="Google" id="ProtNLM"/>
    </source>
</evidence>
<dbReference type="GO" id="GO:0005929">
    <property type="term" value="C:cilium"/>
    <property type="evidence" value="ECO:0007669"/>
    <property type="project" value="GOC"/>
</dbReference>
<gene>
    <name evidence="10" type="ORF">CEUSTIGMA_g6363.t1</name>
</gene>
<dbReference type="OrthoDB" id="10259630at2759"/>
<dbReference type="STRING" id="1157962.A0A250X763"/>
<dbReference type="Pfam" id="PF25063">
    <property type="entry name" value="ARM_TT21_C"/>
    <property type="match status" value="1"/>
</dbReference>
<accession>A0A250X763</accession>
<evidence type="ECO:0000313" key="11">
    <source>
        <dbReference type="Proteomes" id="UP000232323"/>
    </source>
</evidence>
<dbReference type="Proteomes" id="UP000232323">
    <property type="component" value="Unassembled WGS sequence"/>
</dbReference>
<dbReference type="SUPFAM" id="SSF48452">
    <property type="entry name" value="TPR-like"/>
    <property type="match status" value="6"/>
</dbReference>
<dbReference type="InterPro" id="IPR056833">
    <property type="entry name" value="ARM_TT21_N"/>
</dbReference>
<evidence type="ECO:0000259" key="5">
    <source>
        <dbReference type="Pfam" id="PF25060"/>
    </source>
</evidence>
<feature type="domain" description="Tetratricopeptide repeat protein 21A/21B C-terminal ARM" evidence="7">
    <location>
        <begin position="1142"/>
        <end position="1349"/>
    </location>
</feature>
<dbReference type="GO" id="GO:0061512">
    <property type="term" value="P:protein localization to cilium"/>
    <property type="evidence" value="ECO:0007669"/>
    <property type="project" value="TreeGrafter"/>
</dbReference>
<dbReference type="InterPro" id="IPR011990">
    <property type="entry name" value="TPR-like_helical_dom_sf"/>
</dbReference>
<protein>
    <recommendedName>
        <fullName evidence="12">Tetratricopeptide repeat protein 21B</fullName>
    </recommendedName>
</protein>
<evidence type="ECO:0000256" key="1">
    <source>
        <dbReference type="ARBA" id="ARBA00010935"/>
    </source>
</evidence>
<dbReference type="InterPro" id="IPR019734">
    <property type="entry name" value="TPR_rpt"/>
</dbReference>
<proteinExistence type="inferred from homology"/>
<feature type="repeat" description="TPR" evidence="4">
    <location>
        <begin position="768"/>
        <end position="801"/>
    </location>
</feature>
<keyword evidence="2" id="KW-0677">Repeat</keyword>
<dbReference type="Pfam" id="PF25060">
    <property type="entry name" value="ARM_TT21_2nd"/>
    <property type="match status" value="2"/>
</dbReference>
<dbReference type="FunFam" id="1.25.40.10:FF:000377">
    <property type="entry name" value="Tetratricopeptide repeat domain 21B"/>
    <property type="match status" value="1"/>
</dbReference>
<dbReference type="InterPro" id="IPR040364">
    <property type="entry name" value="TTC21A/TTC21B"/>
</dbReference>
<evidence type="ECO:0000256" key="2">
    <source>
        <dbReference type="ARBA" id="ARBA00022737"/>
    </source>
</evidence>
<dbReference type="InterPro" id="IPR056835">
    <property type="entry name" value="ARM_TT21_5th"/>
</dbReference>
<evidence type="ECO:0000259" key="6">
    <source>
        <dbReference type="Pfam" id="PF25062"/>
    </source>
</evidence>
<dbReference type="GO" id="GO:0030991">
    <property type="term" value="C:intraciliary transport particle A"/>
    <property type="evidence" value="ECO:0007669"/>
    <property type="project" value="TreeGrafter"/>
</dbReference>
<evidence type="ECO:0000256" key="3">
    <source>
        <dbReference type="ARBA" id="ARBA00022803"/>
    </source>
</evidence>
<organism evidence="10 11">
    <name type="scientific">Chlamydomonas eustigma</name>
    <dbReference type="NCBI Taxonomy" id="1157962"/>
    <lineage>
        <taxon>Eukaryota</taxon>
        <taxon>Viridiplantae</taxon>
        <taxon>Chlorophyta</taxon>
        <taxon>core chlorophytes</taxon>
        <taxon>Chlorophyceae</taxon>
        <taxon>CS clade</taxon>
        <taxon>Chlamydomonadales</taxon>
        <taxon>Chlamydomonadaceae</taxon>
        <taxon>Chlamydomonas</taxon>
    </lineage>
</organism>
<dbReference type="PROSITE" id="PS50005">
    <property type="entry name" value="TPR"/>
    <property type="match status" value="4"/>
</dbReference>
<dbReference type="GO" id="GO:0035721">
    <property type="term" value="P:intraciliary retrograde transport"/>
    <property type="evidence" value="ECO:0007669"/>
    <property type="project" value="TreeGrafter"/>
</dbReference>
<dbReference type="EMBL" id="BEGY01000037">
    <property type="protein sequence ID" value="GAX78924.1"/>
    <property type="molecule type" value="Genomic_DNA"/>
</dbReference>
<sequence length="1354" mass="152204">MSDRVLGLINYYAREGLHRQVQNVCNEVLKTRSNDSTLVFWRAACGILPEGNTTEALRDLQAVSQVSELELAACAAMIVAHESAKVQDQEAMLELQNKIDIEESSASDAAAMNLAAFYVYTTSKERARGLVERVLRGQPDSIPAMTLLGWIIVLQHTDEEMDGMNMMGGEDGELEEALSHFEAILEQNPNNLEALMGKARIAELRGDIGMALNIMTEIYIKFSWFMPALLEKTRLLMAINDWEQMMENVGQILKMDPQNVMALAWSAAFSMVREGNYKNATKHLQDLYAAIGQSEPRNPELFYKMARPFARLAGGDVSILTVTGMMSERAMQMRPDHAPYMRPDHAPYVIEAGYNRLFLEEYAKAAEKFDAATQLDELSLDACCGSLEAAINLGKLEEATSQAMFLEEMFRSQSGFALGKKLPPHLASPSPDVDPPALTYLKGLLSWKLEDTQQGLYQLEHAIAGLYDLAATHPTSLLMYTVLSPCKVTTAVRTMLSGLGGEPKVATEAPSPQLSKCGRALDLLSKQVPGMMECQLLAARVMYLSGNLDAAQRKAAEVLRTSPDAYMVHLLICNIYVHQDKAQLAMAALDQAVSSNFAVRETPLYHIVNAKVLVANNKLEDARKVLETAINLPGVRTALKPEQRERFGRKVQEPSLHERATIYLLLADVLGRLSKLPDAPEAKKYISDAIREFEGTSEEVRVTVADSELAIARGDVEGALKKLRKIPTASPHYTKARMAMADIYLRNRKDKQSYIKCYLDLVDQSADYDTYCMLAEALMQIQEPEKAVRAYEDALAYQPKDSDLISKIARALTTTHDYQRAIDFYNKAIYVNKTNWALQLELAGLLVRLRQWQAAVNTVSRCLDREKENASSVENLTTDVEAWMVMAKVYKGSGDMESYVEACLRALDLQKQLLAKMRGELPEALASQRSRAATICFDLAEYNNRLRKTEKAMELYNEALRLCESHSGSLLALSKLHLSNGNMDACQQQCVLLLKYDPDNEEAAVMLAELMFHKENYDSAIFHFQQLMERSPTHYVALSNLIQLLRRAGRLDDVPRYFTLAETASPKAIMDPGFHYCKGVYNRYINDPREALKEFNLARKDTKWGGQSLLHMVEIYLNPDNDAVWEEKENADTPESREAVSTARNLLGQVRAQDMQSQRYKVLECYALMAGKIQGQIEAALSQLLDMGNDDPNNVPVLLALATGFMMLKQTPKARNQLKRVQKITYKPDEGEEFEKSWLLLADIHVQGGKFDLAQDLCQKCLKYNKSCAKAWEMMGAIMEREQSYKDAADHYEKAWKHENQASAQVGYKLAFNYLKAKRYVEAIDVCHKVIKAFPDYPKIRKDILEKARIGLRP</sequence>
<reference evidence="10 11" key="1">
    <citation type="submission" date="2017-08" db="EMBL/GenBank/DDBJ databases">
        <title>Acidophilic green algal genome provides insights into adaptation to an acidic environment.</title>
        <authorList>
            <person name="Hirooka S."/>
            <person name="Hirose Y."/>
            <person name="Kanesaki Y."/>
            <person name="Higuchi S."/>
            <person name="Fujiwara T."/>
            <person name="Onuma R."/>
            <person name="Era A."/>
            <person name="Ohbayashi R."/>
            <person name="Uzuka A."/>
            <person name="Nozaki H."/>
            <person name="Yoshikawa H."/>
            <person name="Miyagishima S.Y."/>
        </authorList>
    </citation>
    <scope>NUCLEOTIDE SEQUENCE [LARGE SCALE GENOMIC DNA]</scope>
    <source>
        <strain evidence="10 11">NIES-2499</strain>
    </source>
</reference>
<dbReference type="InterPro" id="IPR056832">
    <property type="entry name" value="ARM_TT21_2nd"/>
</dbReference>
<dbReference type="Pfam" id="PF13181">
    <property type="entry name" value="TPR_8"/>
    <property type="match status" value="1"/>
</dbReference>
<comment type="caution">
    <text evidence="10">The sequence shown here is derived from an EMBL/GenBank/DDBJ whole genome shotgun (WGS) entry which is preliminary data.</text>
</comment>
<feature type="domain" description="Tetratricopeptide repeat protein 21A/21B N-terminal ARM repeat" evidence="6">
    <location>
        <begin position="9"/>
        <end position="246"/>
    </location>
</feature>
<feature type="repeat" description="TPR" evidence="4">
    <location>
        <begin position="802"/>
        <end position="835"/>
    </location>
</feature>
<evidence type="ECO:0000259" key="9">
    <source>
        <dbReference type="Pfam" id="PF25068"/>
    </source>
</evidence>
<evidence type="ECO:0000259" key="7">
    <source>
        <dbReference type="Pfam" id="PF25063"/>
    </source>
</evidence>
<feature type="domain" description="Tetratricopeptide repeat protein 21A/21B second ARM" evidence="5">
    <location>
        <begin position="282"/>
        <end position="413"/>
    </location>
</feature>
<dbReference type="InterPro" id="IPR056834">
    <property type="entry name" value="ARM_TT21_C"/>
</dbReference>
<feature type="repeat" description="TPR" evidence="4">
    <location>
        <begin position="1269"/>
        <end position="1302"/>
    </location>
</feature>
<dbReference type="PANTHER" id="PTHR14699:SF0">
    <property type="entry name" value="TETRATRICOPEPTIDE REPEAT PROTEIN 21 HOMOLOG"/>
    <property type="match status" value="1"/>
</dbReference>
<dbReference type="Pfam" id="PF25062">
    <property type="entry name" value="ARM_TT21_N"/>
    <property type="match status" value="1"/>
</dbReference>
<evidence type="ECO:0000256" key="4">
    <source>
        <dbReference type="PROSITE-ProRule" id="PRU00339"/>
    </source>
</evidence>
<dbReference type="Gene3D" id="1.25.40.10">
    <property type="entry name" value="Tetratricopeptide repeat domain"/>
    <property type="match status" value="5"/>
</dbReference>
<dbReference type="Pfam" id="PF25064">
    <property type="entry name" value="ARM_TT21_5th"/>
    <property type="match status" value="1"/>
</dbReference>
<feature type="domain" description="Tetratricopeptide repeat protein 21A/21B fifth ARM repeats" evidence="8">
    <location>
        <begin position="1001"/>
        <end position="1117"/>
    </location>
</feature>